<keyword evidence="9" id="KW-1185">Reference proteome</keyword>
<accession>A0A516X5I0</accession>
<protein>
    <recommendedName>
        <fullName evidence="6">SURF1-like protein</fullName>
    </recommendedName>
</protein>
<dbReference type="InterPro" id="IPR002994">
    <property type="entry name" value="Surf1/Shy1"/>
</dbReference>
<evidence type="ECO:0000256" key="4">
    <source>
        <dbReference type="ARBA" id="ARBA00022989"/>
    </source>
</evidence>
<feature type="compositionally biased region" description="Basic residues" evidence="7">
    <location>
        <begin position="317"/>
        <end position="326"/>
    </location>
</feature>
<feature type="compositionally biased region" description="Low complexity" evidence="7">
    <location>
        <begin position="284"/>
        <end position="294"/>
    </location>
</feature>
<evidence type="ECO:0000313" key="9">
    <source>
        <dbReference type="Proteomes" id="UP000317344"/>
    </source>
</evidence>
<dbReference type="GO" id="GO:0005886">
    <property type="term" value="C:plasma membrane"/>
    <property type="evidence" value="ECO:0007669"/>
    <property type="project" value="UniProtKB-SubCell"/>
</dbReference>
<keyword evidence="4 6" id="KW-1133">Transmembrane helix</keyword>
<dbReference type="InterPro" id="IPR045214">
    <property type="entry name" value="Surf1/Surf4"/>
</dbReference>
<feature type="region of interest" description="Disordered" evidence="7">
    <location>
        <begin position="252"/>
        <end position="358"/>
    </location>
</feature>
<dbReference type="RefSeq" id="WP_143909110.1">
    <property type="nucleotide sequence ID" value="NZ_CP041765.1"/>
</dbReference>
<evidence type="ECO:0000256" key="6">
    <source>
        <dbReference type="RuleBase" id="RU363076"/>
    </source>
</evidence>
<evidence type="ECO:0000313" key="8">
    <source>
        <dbReference type="EMBL" id="QDQ97931.1"/>
    </source>
</evidence>
<dbReference type="PANTHER" id="PTHR23427:SF2">
    <property type="entry name" value="SURFEIT LOCUS PROTEIN 1"/>
    <property type="match status" value="1"/>
</dbReference>
<keyword evidence="3 6" id="KW-0812">Transmembrane</keyword>
<evidence type="ECO:0000256" key="5">
    <source>
        <dbReference type="ARBA" id="ARBA00023136"/>
    </source>
</evidence>
<name>A0A516X5I0_9ACTN</name>
<dbReference type="KEGG" id="toy:FO059_12185"/>
<dbReference type="Pfam" id="PF02104">
    <property type="entry name" value="SURF1"/>
    <property type="match status" value="1"/>
</dbReference>
<reference evidence="8 9" key="2">
    <citation type="submission" date="2019-07" db="EMBL/GenBank/DDBJ databases">
        <authorList>
            <person name="Huang Y."/>
        </authorList>
    </citation>
    <scope>NUCLEOTIDE SEQUENCE [LARGE SCALE GENOMIC DNA]</scope>
    <source>
        <strain evidence="8 9">HY188</strain>
    </source>
</reference>
<organism evidence="8 9">
    <name type="scientific">Tomitella fengzijianii</name>
    <dbReference type="NCBI Taxonomy" id="2597660"/>
    <lineage>
        <taxon>Bacteria</taxon>
        <taxon>Bacillati</taxon>
        <taxon>Actinomycetota</taxon>
        <taxon>Actinomycetes</taxon>
        <taxon>Mycobacteriales</taxon>
        <taxon>Tomitella</taxon>
    </lineage>
</organism>
<dbReference type="PANTHER" id="PTHR23427">
    <property type="entry name" value="SURFEIT LOCUS PROTEIN"/>
    <property type="match status" value="1"/>
</dbReference>
<evidence type="ECO:0000256" key="1">
    <source>
        <dbReference type="ARBA" id="ARBA00004370"/>
    </source>
</evidence>
<dbReference type="AlphaFoldDB" id="A0A516X5I0"/>
<feature type="transmembrane region" description="Helical" evidence="6">
    <location>
        <begin position="214"/>
        <end position="237"/>
    </location>
</feature>
<gene>
    <name evidence="8" type="ORF">FO059_12185</name>
</gene>
<sequence>MRRLSFLLRPGWLALIALCIAFAYMCFTVLAPWQLGKSSRNSDRNDKIAASLHADPIPVGQVFDGTSTVADADEWRPVAATGTYLADKQVLARLRSIEGDPAYEVLAPFRLDDGRTILVDRGYVRPDQQMQPPQIAPPPDGTVTLDARVRQPEKATGDRPPVDEAGWKQVYAIDPANVGALTGVDLLDGYLQLEAEQPGGLGVIALPQLDSGPYLSYGLQWLAFGIMAPLGAGYFVWAELRERRLRRAYDQAVASGSWPPPGTGPDPDPETGTDEDPGRTSGGADAITSAAQAADAHRAPESTPPAATAEEEFAHVMRGRRKRRAHTPMPVRTAERTPVEELPEAQRRTLAERYGKKS</sequence>
<feature type="compositionally biased region" description="Basic and acidic residues" evidence="7">
    <location>
        <begin position="333"/>
        <end position="358"/>
    </location>
</feature>
<dbReference type="OrthoDB" id="9807214at2"/>
<proteinExistence type="inferred from homology"/>
<feature type="transmembrane region" description="Helical" evidence="6">
    <location>
        <begin position="12"/>
        <end position="35"/>
    </location>
</feature>
<evidence type="ECO:0000256" key="7">
    <source>
        <dbReference type="SAM" id="MobiDB-lite"/>
    </source>
</evidence>
<comment type="similarity">
    <text evidence="2 6">Belongs to the SURF1 family.</text>
</comment>
<evidence type="ECO:0000256" key="3">
    <source>
        <dbReference type="ARBA" id="ARBA00022692"/>
    </source>
</evidence>
<keyword evidence="6" id="KW-1003">Cell membrane</keyword>
<dbReference type="CDD" id="cd06662">
    <property type="entry name" value="SURF1"/>
    <property type="match status" value="1"/>
</dbReference>
<keyword evidence="5 6" id="KW-0472">Membrane</keyword>
<dbReference type="EMBL" id="CP041765">
    <property type="protein sequence ID" value="QDQ97931.1"/>
    <property type="molecule type" value="Genomic_DNA"/>
</dbReference>
<comment type="subcellular location">
    <subcellularLocation>
        <location evidence="6">Cell membrane</location>
        <topology evidence="6">Multi-pass membrane protein</topology>
    </subcellularLocation>
    <subcellularLocation>
        <location evidence="1">Membrane</location>
    </subcellularLocation>
</comment>
<reference evidence="8 9" key="1">
    <citation type="submission" date="2019-07" db="EMBL/GenBank/DDBJ databases">
        <title>Tomitella cavernea sp. nov., an actinomycete isolated from soil.</title>
        <authorList>
            <person name="Cheng J."/>
        </authorList>
    </citation>
    <scope>NUCLEOTIDE SEQUENCE [LARGE SCALE GENOMIC DNA]</scope>
    <source>
        <strain evidence="8 9">HY188</strain>
    </source>
</reference>
<dbReference type="Proteomes" id="UP000317344">
    <property type="component" value="Chromosome"/>
</dbReference>
<evidence type="ECO:0000256" key="2">
    <source>
        <dbReference type="ARBA" id="ARBA00007165"/>
    </source>
</evidence>
<dbReference type="PROSITE" id="PS50895">
    <property type="entry name" value="SURF1"/>
    <property type="match status" value="1"/>
</dbReference>